<evidence type="ECO:0000313" key="2">
    <source>
        <dbReference type="EMBL" id="GBN84811.1"/>
    </source>
</evidence>
<dbReference type="EMBL" id="BGPR01020508">
    <property type="protein sequence ID" value="GBN84811.1"/>
    <property type="molecule type" value="Genomic_DNA"/>
</dbReference>
<protein>
    <submittedName>
        <fullName evidence="2">Uncharacterized protein</fullName>
    </submittedName>
</protein>
<name>A0A4Y2SA73_ARAVE</name>
<feature type="compositionally biased region" description="Basic and acidic residues" evidence="1">
    <location>
        <begin position="59"/>
        <end position="79"/>
    </location>
</feature>
<accession>A0A4Y2SA73</accession>
<comment type="caution">
    <text evidence="2">The sequence shown here is derived from an EMBL/GenBank/DDBJ whole genome shotgun (WGS) entry which is preliminary data.</text>
</comment>
<reference evidence="2 3" key="1">
    <citation type="journal article" date="2019" name="Sci. Rep.">
        <title>Orb-weaving spider Araneus ventricosus genome elucidates the spidroin gene catalogue.</title>
        <authorList>
            <person name="Kono N."/>
            <person name="Nakamura H."/>
            <person name="Ohtoshi R."/>
            <person name="Moran D.A.P."/>
            <person name="Shinohara A."/>
            <person name="Yoshida Y."/>
            <person name="Fujiwara M."/>
            <person name="Mori M."/>
            <person name="Tomita M."/>
            <person name="Arakawa K."/>
        </authorList>
    </citation>
    <scope>NUCLEOTIDE SEQUENCE [LARGE SCALE GENOMIC DNA]</scope>
</reference>
<evidence type="ECO:0000313" key="3">
    <source>
        <dbReference type="Proteomes" id="UP000499080"/>
    </source>
</evidence>
<feature type="region of interest" description="Disordered" evidence="1">
    <location>
        <begin position="58"/>
        <end position="79"/>
    </location>
</feature>
<evidence type="ECO:0000256" key="1">
    <source>
        <dbReference type="SAM" id="MobiDB-lite"/>
    </source>
</evidence>
<organism evidence="2 3">
    <name type="scientific">Araneus ventricosus</name>
    <name type="common">Orbweaver spider</name>
    <name type="synonym">Epeira ventricosa</name>
    <dbReference type="NCBI Taxonomy" id="182803"/>
    <lineage>
        <taxon>Eukaryota</taxon>
        <taxon>Metazoa</taxon>
        <taxon>Ecdysozoa</taxon>
        <taxon>Arthropoda</taxon>
        <taxon>Chelicerata</taxon>
        <taxon>Arachnida</taxon>
        <taxon>Araneae</taxon>
        <taxon>Araneomorphae</taxon>
        <taxon>Entelegynae</taxon>
        <taxon>Araneoidea</taxon>
        <taxon>Araneidae</taxon>
        <taxon>Araneus</taxon>
    </lineage>
</organism>
<dbReference type="AlphaFoldDB" id="A0A4Y2SA73"/>
<dbReference type="Proteomes" id="UP000499080">
    <property type="component" value="Unassembled WGS sequence"/>
</dbReference>
<gene>
    <name evidence="2" type="ORF">AVEN_40879_1</name>
</gene>
<sequence>MSRESKWSGGISNLPLHTALIAIAVSIEPSHTERGCPGRSKNLPLTARKAGLRRLVSSEGRDPNKVVEENEGKSSNERGRGRFEKINWPVYDSIHQKYIALGEKILCCVSSILKKYFIGYMAKTCIYTVACKT</sequence>
<proteinExistence type="predicted"/>
<keyword evidence="3" id="KW-1185">Reference proteome</keyword>